<gene>
    <name evidence="2" type="ORF">E2562_018228</name>
</gene>
<evidence type="ECO:0000313" key="3">
    <source>
        <dbReference type="Proteomes" id="UP000479710"/>
    </source>
</evidence>
<dbReference type="Proteomes" id="UP000479710">
    <property type="component" value="Unassembled WGS sequence"/>
</dbReference>
<comment type="caution">
    <text evidence="2">The sequence shown here is derived from an EMBL/GenBank/DDBJ whole genome shotgun (WGS) entry which is preliminary data.</text>
</comment>
<dbReference type="EMBL" id="SPHZ02000009">
    <property type="protein sequence ID" value="KAF0899333.1"/>
    <property type="molecule type" value="Genomic_DNA"/>
</dbReference>
<organism evidence="2 3">
    <name type="scientific">Oryza meyeriana var. granulata</name>
    <dbReference type="NCBI Taxonomy" id="110450"/>
    <lineage>
        <taxon>Eukaryota</taxon>
        <taxon>Viridiplantae</taxon>
        <taxon>Streptophyta</taxon>
        <taxon>Embryophyta</taxon>
        <taxon>Tracheophyta</taxon>
        <taxon>Spermatophyta</taxon>
        <taxon>Magnoliopsida</taxon>
        <taxon>Liliopsida</taxon>
        <taxon>Poales</taxon>
        <taxon>Poaceae</taxon>
        <taxon>BOP clade</taxon>
        <taxon>Oryzoideae</taxon>
        <taxon>Oryzeae</taxon>
        <taxon>Oryzinae</taxon>
        <taxon>Oryza</taxon>
        <taxon>Oryza meyeriana</taxon>
    </lineage>
</organism>
<dbReference type="AlphaFoldDB" id="A0A6G1CIA4"/>
<protein>
    <submittedName>
        <fullName evidence="2">Uncharacterized protein</fullName>
    </submittedName>
</protein>
<reference evidence="2 3" key="1">
    <citation type="submission" date="2019-11" db="EMBL/GenBank/DDBJ databases">
        <title>Whole genome sequence of Oryza granulata.</title>
        <authorList>
            <person name="Li W."/>
        </authorList>
    </citation>
    <scope>NUCLEOTIDE SEQUENCE [LARGE SCALE GENOMIC DNA]</scope>
    <source>
        <strain evidence="3">cv. Menghai</strain>
        <tissue evidence="2">Leaf</tissue>
    </source>
</reference>
<proteinExistence type="predicted"/>
<feature type="region of interest" description="Disordered" evidence="1">
    <location>
        <begin position="1"/>
        <end position="22"/>
    </location>
</feature>
<feature type="compositionally biased region" description="Polar residues" evidence="1">
    <location>
        <begin position="1"/>
        <end position="20"/>
    </location>
</feature>
<accession>A0A6G1CIA4</accession>
<sequence>MPLSIRESSTDAATSSSPQSARLVEAESLALATGRSLCRNTAERAAFKRPTVDPKPSSACKKLCQGTGSLPRASPPFDVNLATTFSSSSSPPTTVVVTVGGVPSVNPTKPCLASVTKW</sequence>
<name>A0A6G1CIA4_9ORYZ</name>
<evidence type="ECO:0000256" key="1">
    <source>
        <dbReference type="SAM" id="MobiDB-lite"/>
    </source>
</evidence>
<keyword evidence="3" id="KW-1185">Reference proteome</keyword>
<evidence type="ECO:0000313" key="2">
    <source>
        <dbReference type="EMBL" id="KAF0899333.1"/>
    </source>
</evidence>